<sequence length="653" mass="72509">MAKKNKSRASSALPTFAQLLSTARSEDDPDKLVRDISRLLGVPDVRTARGLKECHHGFGVISSKLDELYLQTRRDQWDRESADRLAASVIFTYGRIAEDQVLRKRIFSETLVLKTLSDITSHNNAAVLIQVIRVVPTILDYAEANQSKIHVECIEAVVCILVYCTLPIYTKVNPDPELVALVSITRVIEFLLAFATPETHRYLALFCYMTTERLAAVFLSNPDLISFLVAATRARDFHTRCFAQSSLVGIYSGTPWRQLRPGRGQPECFSQMHPGSQSLFTQLGQMAGELLNLADNFDKNCPQSHCQLGHALSDFMQRNPTTIRGYLQVPLLGAMTNLNLSPIVKACEAALRRDGATVRSTIAADMLRFELLLSRNTEKAAVFAHSCIERHPSVAYFYYAMTVFPDTIVSPASSVCFAEKGLRCRPISDLIRQELGAYVAVFSHDTITLMLNSSEPPNVEHLRKILALVEKGLSYAGTFLDSAPLDHPRAPEMSAVFALFNLMSKGDVLTAKQLETTHAKFASACKIARDNILFRLSKECSALELIFDRMPAAWERWGSILSRTEPTKPRRKQTHYSNGDQFLSWLQTLADATPDALESEIQGRDPGVRSKDALGVNARGTVTMLARGTIGKFIELFVKPSRSRCGIGAKSDS</sequence>
<comment type="caution">
    <text evidence="1">The sequence shown here is derived from an EMBL/GenBank/DDBJ whole genome shotgun (WGS) entry which is preliminary data.</text>
</comment>
<reference evidence="1" key="1">
    <citation type="submission" date="2023-03" db="EMBL/GenBank/DDBJ databases">
        <title>Massive genome expansion in bonnet fungi (Mycena s.s.) driven by repeated elements and novel gene families across ecological guilds.</title>
        <authorList>
            <consortium name="Lawrence Berkeley National Laboratory"/>
            <person name="Harder C.B."/>
            <person name="Miyauchi S."/>
            <person name="Viragh M."/>
            <person name="Kuo A."/>
            <person name="Thoen E."/>
            <person name="Andreopoulos B."/>
            <person name="Lu D."/>
            <person name="Skrede I."/>
            <person name="Drula E."/>
            <person name="Henrissat B."/>
            <person name="Morin E."/>
            <person name="Kohler A."/>
            <person name="Barry K."/>
            <person name="LaButti K."/>
            <person name="Morin E."/>
            <person name="Salamov A."/>
            <person name="Lipzen A."/>
            <person name="Mereny Z."/>
            <person name="Hegedus B."/>
            <person name="Baldrian P."/>
            <person name="Stursova M."/>
            <person name="Weitz H."/>
            <person name="Taylor A."/>
            <person name="Grigoriev I.V."/>
            <person name="Nagy L.G."/>
            <person name="Martin F."/>
            <person name="Kauserud H."/>
        </authorList>
    </citation>
    <scope>NUCLEOTIDE SEQUENCE</scope>
    <source>
        <strain evidence="1">9284</strain>
    </source>
</reference>
<gene>
    <name evidence="1" type="ORF">FB45DRAFT_1000619</name>
</gene>
<dbReference type="AlphaFoldDB" id="A0AAD7C3B5"/>
<dbReference type="Proteomes" id="UP001221142">
    <property type="component" value="Unassembled WGS sequence"/>
</dbReference>
<proteinExistence type="predicted"/>
<dbReference type="EMBL" id="JARKIF010000005">
    <property type="protein sequence ID" value="KAJ7638187.1"/>
    <property type="molecule type" value="Genomic_DNA"/>
</dbReference>
<organism evidence="1 2">
    <name type="scientific">Roridomyces roridus</name>
    <dbReference type="NCBI Taxonomy" id="1738132"/>
    <lineage>
        <taxon>Eukaryota</taxon>
        <taxon>Fungi</taxon>
        <taxon>Dikarya</taxon>
        <taxon>Basidiomycota</taxon>
        <taxon>Agaricomycotina</taxon>
        <taxon>Agaricomycetes</taxon>
        <taxon>Agaricomycetidae</taxon>
        <taxon>Agaricales</taxon>
        <taxon>Marasmiineae</taxon>
        <taxon>Mycenaceae</taxon>
        <taxon>Roridomyces</taxon>
    </lineage>
</organism>
<evidence type="ECO:0000313" key="1">
    <source>
        <dbReference type="EMBL" id="KAJ7638187.1"/>
    </source>
</evidence>
<accession>A0AAD7C3B5</accession>
<keyword evidence="2" id="KW-1185">Reference proteome</keyword>
<evidence type="ECO:0000313" key="2">
    <source>
        <dbReference type="Proteomes" id="UP001221142"/>
    </source>
</evidence>
<name>A0AAD7C3B5_9AGAR</name>
<protein>
    <submittedName>
        <fullName evidence="1">Uncharacterized protein</fullName>
    </submittedName>
</protein>